<evidence type="ECO:0000256" key="1">
    <source>
        <dbReference type="SAM" id="MobiDB-lite"/>
    </source>
</evidence>
<feature type="domain" description="Transposable element P transposase-like RNase H" evidence="3">
    <location>
        <begin position="176"/>
        <end position="274"/>
    </location>
</feature>
<dbReference type="Proteomes" id="UP000198287">
    <property type="component" value="Unassembled WGS sequence"/>
</dbReference>
<dbReference type="PANTHER" id="PTHR47577:SF2">
    <property type="entry name" value="THAP DOMAIN CONTAINING 9"/>
    <property type="match status" value="1"/>
</dbReference>
<dbReference type="OMA" id="GYSANCK"/>
<feature type="region of interest" description="Disordered" evidence="1">
    <location>
        <begin position="1"/>
        <end position="20"/>
    </location>
</feature>
<dbReference type="Pfam" id="PF21787">
    <property type="entry name" value="TNP-like_RNaseH_N"/>
    <property type="match status" value="1"/>
</dbReference>
<reference evidence="6 7" key="1">
    <citation type="submission" date="2015-12" db="EMBL/GenBank/DDBJ databases">
        <title>The genome of Folsomia candida.</title>
        <authorList>
            <person name="Faddeeva A."/>
            <person name="Derks M.F."/>
            <person name="Anvar Y."/>
            <person name="Smit S."/>
            <person name="Van Straalen N."/>
            <person name="Roelofs D."/>
        </authorList>
    </citation>
    <scope>NUCLEOTIDE SEQUENCE [LARGE SCALE GENOMIC DNA]</scope>
    <source>
        <strain evidence="6 7">VU population</strain>
        <tissue evidence="6">Whole body</tissue>
    </source>
</reference>
<feature type="domain" description="Transposable element P transposase-like GTP-binding insertion" evidence="4">
    <location>
        <begin position="335"/>
        <end position="415"/>
    </location>
</feature>
<evidence type="ECO:0000259" key="4">
    <source>
        <dbReference type="Pfam" id="PF21788"/>
    </source>
</evidence>
<protein>
    <submittedName>
        <fullName evidence="6">DNA transposase THAP9</fullName>
    </submittedName>
</protein>
<evidence type="ECO:0000259" key="5">
    <source>
        <dbReference type="Pfam" id="PF21789"/>
    </source>
</evidence>
<keyword evidence="7" id="KW-1185">Reference proteome</keyword>
<dbReference type="Pfam" id="PF12017">
    <property type="entry name" value="Tnp_P_element"/>
    <property type="match status" value="1"/>
</dbReference>
<dbReference type="InterPro" id="IPR048366">
    <property type="entry name" value="TNP-like_GBD"/>
</dbReference>
<dbReference type="InterPro" id="IPR021896">
    <property type="entry name" value="THAP9-like_HTH"/>
</dbReference>
<dbReference type="AlphaFoldDB" id="A0A226EE62"/>
<gene>
    <name evidence="6" type="ORF">Fcan01_08845</name>
</gene>
<evidence type="ECO:0000313" key="7">
    <source>
        <dbReference type="Proteomes" id="UP000198287"/>
    </source>
</evidence>
<feature type="domain" description="Transposable element P transposase-like RNase H C-terminal" evidence="5">
    <location>
        <begin position="462"/>
        <end position="493"/>
    </location>
</feature>
<comment type="caution">
    <text evidence="6">The sequence shown here is derived from an EMBL/GenBank/DDBJ whole genome shotgun (WGS) entry which is preliminary data.</text>
</comment>
<evidence type="ECO:0000313" key="6">
    <source>
        <dbReference type="EMBL" id="OXA55835.1"/>
    </source>
</evidence>
<organism evidence="6 7">
    <name type="scientific">Folsomia candida</name>
    <name type="common">Springtail</name>
    <dbReference type="NCBI Taxonomy" id="158441"/>
    <lineage>
        <taxon>Eukaryota</taxon>
        <taxon>Metazoa</taxon>
        <taxon>Ecdysozoa</taxon>
        <taxon>Arthropoda</taxon>
        <taxon>Hexapoda</taxon>
        <taxon>Collembola</taxon>
        <taxon>Entomobryomorpha</taxon>
        <taxon>Isotomoidea</taxon>
        <taxon>Isotomidae</taxon>
        <taxon>Proisotominae</taxon>
        <taxon>Folsomia</taxon>
    </lineage>
</organism>
<sequence>MTFQCDMLPRSTSPGGTESTPSICRFEILTPFSLHRAQEEHNYANSPPVDIKIAYARQESLKKRLRNAKLSLLRRRRSIKKIKANLSDKLRECKKLGANQFDALRKKFPALLNQVLDQQLQAHSSKGKTRVRYNNEVKKFAKTLHFMSPKAYSFLQKHITLPHESTLSSWTSSVDCSPGFSKDVMARLSEARQNDNTNFMTDVVLQVDEMAIRKDTPWCNHLHKYEGFVTPIGIGGILECDGTEELATSALVVLLAGVCGGWEIPSDSFSPKKSTKQPYGYSANCKMFEKFGLKEKPEIKGSRNLDMIDIHYEDIHAVLDNPVNPARNFGAIFDQEGVRAGNKLRHNQDEKHKMKVSLAAQVLSSSVADALDFCRADLGLEEFRSSKATAKFIRELDRAFDYLNSSNPNASGYKAVWTTRMICRSARHRCVLGIVVSIKSILHISFQLLYRRESPLKYVMIYRFSQDLLELLFNKIRGKLGRNNNPNTIEFTNIIKNLWQENLLKSTSTGNCIQQVQDVCIPGGLLPLQPKKRIVQPDLEFPLIDMIEDVEYSQFYLNSLAYIAGFVVSSIQNEKCCAICLEALVSSMDDPLGASVQKLIKIKDNGGLVCPSQSVFKVIEKADTFYYNVMRKSSIPHQLRILTGKF</sequence>
<accession>A0A226EE62</accession>
<name>A0A226EE62_FOLCA</name>
<evidence type="ECO:0000259" key="3">
    <source>
        <dbReference type="Pfam" id="PF21787"/>
    </source>
</evidence>
<dbReference type="Pfam" id="PF21789">
    <property type="entry name" value="TNP-like_RNaseH_C"/>
    <property type="match status" value="1"/>
</dbReference>
<dbReference type="OrthoDB" id="10070386at2759"/>
<evidence type="ECO:0000259" key="2">
    <source>
        <dbReference type="Pfam" id="PF12017"/>
    </source>
</evidence>
<dbReference type="Pfam" id="PF21788">
    <property type="entry name" value="TNP-like_GBD"/>
    <property type="match status" value="1"/>
</dbReference>
<proteinExistence type="predicted"/>
<feature type="domain" description="THAP9-like helix-turn-helix" evidence="2">
    <location>
        <begin position="90"/>
        <end position="170"/>
    </location>
</feature>
<dbReference type="InterPro" id="IPR048365">
    <property type="entry name" value="TNP-like_RNaseH_N"/>
</dbReference>
<dbReference type="InterPro" id="IPR048367">
    <property type="entry name" value="TNP-like_RNaseH_C"/>
</dbReference>
<dbReference type="PANTHER" id="PTHR47577">
    <property type="entry name" value="THAP DOMAIN-CONTAINING PROTEIN 6"/>
    <property type="match status" value="1"/>
</dbReference>
<dbReference type="EMBL" id="LNIX01000004">
    <property type="protein sequence ID" value="OXA55835.1"/>
    <property type="molecule type" value="Genomic_DNA"/>
</dbReference>
<feature type="compositionally biased region" description="Low complexity" evidence="1">
    <location>
        <begin position="11"/>
        <end position="20"/>
    </location>
</feature>